<dbReference type="Proteomes" id="UP000789759">
    <property type="component" value="Unassembled WGS sequence"/>
</dbReference>
<evidence type="ECO:0000313" key="2">
    <source>
        <dbReference type="Proteomes" id="UP000789759"/>
    </source>
</evidence>
<protein>
    <submittedName>
        <fullName evidence="1">7846_t:CDS:1</fullName>
    </submittedName>
</protein>
<gene>
    <name evidence="1" type="ORF">CPELLU_LOCUS19161</name>
</gene>
<proteinExistence type="predicted"/>
<reference evidence="1" key="1">
    <citation type="submission" date="2021-06" db="EMBL/GenBank/DDBJ databases">
        <authorList>
            <person name="Kallberg Y."/>
            <person name="Tangrot J."/>
            <person name="Rosling A."/>
        </authorList>
    </citation>
    <scope>NUCLEOTIDE SEQUENCE</scope>
    <source>
        <strain evidence="1">FL966</strain>
    </source>
</reference>
<comment type="caution">
    <text evidence="1">The sequence shown here is derived from an EMBL/GenBank/DDBJ whole genome shotgun (WGS) entry which is preliminary data.</text>
</comment>
<organism evidence="1 2">
    <name type="scientific">Cetraspora pellucida</name>
    <dbReference type="NCBI Taxonomy" id="1433469"/>
    <lineage>
        <taxon>Eukaryota</taxon>
        <taxon>Fungi</taxon>
        <taxon>Fungi incertae sedis</taxon>
        <taxon>Mucoromycota</taxon>
        <taxon>Glomeromycotina</taxon>
        <taxon>Glomeromycetes</taxon>
        <taxon>Diversisporales</taxon>
        <taxon>Gigasporaceae</taxon>
        <taxon>Cetraspora</taxon>
    </lineage>
</organism>
<dbReference type="OrthoDB" id="2303275at2759"/>
<feature type="non-terminal residue" evidence="1">
    <location>
        <position position="104"/>
    </location>
</feature>
<dbReference type="AlphaFoldDB" id="A0A9N9P8P5"/>
<name>A0A9N9P8P5_9GLOM</name>
<keyword evidence="2" id="KW-1185">Reference proteome</keyword>
<evidence type="ECO:0000313" key="1">
    <source>
        <dbReference type="EMBL" id="CAG8815667.1"/>
    </source>
</evidence>
<accession>A0A9N9P8P5</accession>
<sequence length="104" mass="12579">MANISISVILDKKAKSQKLNNNRPEYDIKYVNSYILNYYDINDYQQFFEKLFETERQYDILSVIQPNETLQQWAFRVRISLQKLVSKRKRSVYHVYALFLVFGK</sequence>
<dbReference type="EMBL" id="CAJVQA010043331">
    <property type="protein sequence ID" value="CAG8815667.1"/>
    <property type="molecule type" value="Genomic_DNA"/>
</dbReference>